<evidence type="ECO:0000313" key="3">
    <source>
        <dbReference type="Proteomes" id="UP000265520"/>
    </source>
</evidence>
<keyword evidence="1" id="KW-0812">Transmembrane</keyword>
<sequence>MPLTAGTKSRTVPKFYAPLVGAMLLTLVALTAAVPTLDSKDLRSYFCPSLRFYSVLTTRPPWSASVLNRNTLPTIYNTELYGLSTQWFQRKQ</sequence>
<proteinExistence type="predicted"/>
<feature type="transmembrane region" description="Helical" evidence="1">
    <location>
        <begin position="15"/>
        <end position="34"/>
    </location>
</feature>
<reference evidence="2 3" key="1">
    <citation type="journal article" date="2018" name="Front. Plant Sci.">
        <title>Red Clover (Trifolium pratense) and Zigzag Clover (T. medium) - A Picture of Genomic Similarities and Differences.</title>
        <authorList>
            <person name="Dluhosova J."/>
            <person name="Istvanek J."/>
            <person name="Nedelnik J."/>
            <person name="Repkova J."/>
        </authorList>
    </citation>
    <scope>NUCLEOTIDE SEQUENCE [LARGE SCALE GENOMIC DNA]</scope>
    <source>
        <strain evidence="3">cv. 10/8</strain>
        <tissue evidence="2">Leaf</tissue>
    </source>
</reference>
<evidence type="ECO:0000313" key="2">
    <source>
        <dbReference type="EMBL" id="MCI26621.1"/>
    </source>
</evidence>
<dbReference type="AlphaFoldDB" id="A0A392QQG2"/>
<protein>
    <submittedName>
        <fullName evidence="2">Uncharacterized protein</fullName>
    </submittedName>
</protein>
<keyword evidence="1" id="KW-1133">Transmembrane helix</keyword>
<keyword evidence="1" id="KW-0472">Membrane</keyword>
<accession>A0A392QQG2</accession>
<dbReference type="Proteomes" id="UP000265520">
    <property type="component" value="Unassembled WGS sequence"/>
</dbReference>
<evidence type="ECO:0000256" key="1">
    <source>
        <dbReference type="SAM" id="Phobius"/>
    </source>
</evidence>
<comment type="caution">
    <text evidence="2">The sequence shown here is derived from an EMBL/GenBank/DDBJ whole genome shotgun (WGS) entry which is preliminary data.</text>
</comment>
<feature type="non-terminal residue" evidence="2">
    <location>
        <position position="92"/>
    </location>
</feature>
<keyword evidence="3" id="KW-1185">Reference proteome</keyword>
<dbReference type="EMBL" id="LXQA010154390">
    <property type="protein sequence ID" value="MCI26621.1"/>
    <property type="molecule type" value="Genomic_DNA"/>
</dbReference>
<name>A0A392QQG2_9FABA</name>
<organism evidence="2 3">
    <name type="scientific">Trifolium medium</name>
    <dbReference type="NCBI Taxonomy" id="97028"/>
    <lineage>
        <taxon>Eukaryota</taxon>
        <taxon>Viridiplantae</taxon>
        <taxon>Streptophyta</taxon>
        <taxon>Embryophyta</taxon>
        <taxon>Tracheophyta</taxon>
        <taxon>Spermatophyta</taxon>
        <taxon>Magnoliopsida</taxon>
        <taxon>eudicotyledons</taxon>
        <taxon>Gunneridae</taxon>
        <taxon>Pentapetalae</taxon>
        <taxon>rosids</taxon>
        <taxon>fabids</taxon>
        <taxon>Fabales</taxon>
        <taxon>Fabaceae</taxon>
        <taxon>Papilionoideae</taxon>
        <taxon>50 kb inversion clade</taxon>
        <taxon>NPAAA clade</taxon>
        <taxon>Hologalegina</taxon>
        <taxon>IRL clade</taxon>
        <taxon>Trifolieae</taxon>
        <taxon>Trifolium</taxon>
    </lineage>
</organism>